<dbReference type="PANTHER" id="PTHR23167">
    <property type="entry name" value="CALPONIN HOMOLOGY DOMAIN-CONTAINING PROTEIN DDB_G0272472-RELATED"/>
    <property type="match status" value="1"/>
</dbReference>
<feature type="compositionally biased region" description="Polar residues" evidence="1">
    <location>
        <begin position="287"/>
        <end position="304"/>
    </location>
</feature>
<dbReference type="AlphaFoldDB" id="A0A812EXE8"/>
<feature type="region of interest" description="Disordered" evidence="1">
    <location>
        <begin position="381"/>
        <end position="613"/>
    </location>
</feature>
<dbReference type="SMART" id="SM01203">
    <property type="entry name" value="DUF3585"/>
    <property type="match status" value="1"/>
</dbReference>
<feature type="compositionally biased region" description="Basic and acidic residues" evidence="1">
    <location>
        <begin position="184"/>
        <end position="201"/>
    </location>
</feature>
<evidence type="ECO:0000313" key="4">
    <source>
        <dbReference type="EMBL" id="CAE1329482.1"/>
    </source>
</evidence>
<evidence type="ECO:0000313" key="5">
    <source>
        <dbReference type="Proteomes" id="UP000597762"/>
    </source>
</evidence>
<feature type="compositionally biased region" description="Polar residues" evidence="1">
    <location>
        <begin position="228"/>
        <end position="244"/>
    </location>
</feature>
<dbReference type="InterPro" id="IPR022735">
    <property type="entry name" value="bMERB_dom"/>
</dbReference>
<dbReference type="OrthoDB" id="18853at2759"/>
<sequence>MSSSWRDGLAFCALIHRFRPDLINFDALSKNNVYENNQLAFTVAESLGIAALLEAKDMNDLPVPDKLSIITYVASMHNYFKDKEKLGGPGVSSYKEGNIQIGTKRHQDNDPLNTTEPKRSTPDQSEEKIKKIGSSPTRQRSPADDLCALCQKKVYLIEKQIDNGKLYHRSCFRGSHMSPTTLSLEKERSSRKDFSEEKQSRESSPGSPVLMMQVTSRTMEDKQHRASKSVTKSSTSLEAESGKQQVVSGLLKSLANIRQRQDTANTPSPTSSPPPPKTPSGPPHFSKLSTAQSTSSPMPVVTNSLPFSQPLNSLPSTPGQTLLKSTPLLDKTKDVKLLPPTDTHANQKDKSRSVARIKTVITSSPTNPAIPLKTQPLTTELASTTSALSRNSNVTNESASVPDSLTKPKASKKTTEVSPLCFVSSTKTNTTSKNSPSHPASLSKSNVSKVDSQSSSSRSASPKSKVSQISSESSSSRSASPAKSKVSQISSESSSSRSASPAKSKVSQISSESSSSRSASPAKSKVSQISSESSSSHSASPAKAKVSQITSESSSSRSASPAKSKVSKITSESSSSRSASPAKSKVSQIANESSSSQSVSSARSNLSKITAPPLQTDSSAKLTTLVTSSVNTHTTDKLSMTKDNRPQSILERIEQYSKVAAGVEKPLSEQSPKREIILVPTLDMRVNPIPKPKRQKPGLIPNTTRENKENPIESNLSHNNFTNSHKTNGALSERQDTGDTSKTEWQLEAERRMAARKGKYVDPETRITRFVLPDTTTQLENEKNGDGNQNRHGLKKISVTSNLTFNFDDSLNSNTSLDFPYRKQVLPKQDLDSLEWSNPKKQLSTDEIQRELMDIDSKLTDLELRGRQLEVSIRAASNSEARETSHWSECSKCWHFVFGQKRKANEEDEKFMVEWFQLINEKNELIRRENDLIYQSQEQELEEEQIQIDKELQALMQKPYEKKSKAEKRKEEELIQKKINVVNQRNLIVDSIDEDRLRYKEEDEGIKEVLQSKGYLGIEATY</sequence>
<comment type="caution">
    <text evidence="4">The sequence shown here is derived from an EMBL/GenBank/DDBJ whole genome shotgun (WGS) entry which is preliminary data.</text>
</comment>
<feature type="domain" description="Calponin-homology (CH)" evidence="2">
    <location>
        <begin position="1"/>
        <end position="81"/>
    </location>
</feature>
<dbReference type="PROSITE" id="PS51848">
    <property type="entry name" value="BMERB"/>
    <property type="match status" value="1"/>
</dbReference>
<feature type="region of interest" description="Disordered" evidence="1">
    <location>
        <begin position="260"/>
        <end position="304"/>
    </location>
</feature>
<evidence type="ECO:0000256" key="1">
    <source>
        <dbReference type="SAM" id="MobiDB-lite"/>
    </source>
</evidence>
<dbReference type="Proteomes" id="UP000597762">
    <property type="component" value="Unassembled WGS sequence"/>
</dbReference>
<name>A0A812EXE8_ACAPH</name>
<dbReference type="SUPFAM" id="SSF47576">
    <property type="entry name" value="Calponin-homology domain, CH-domain"/>
    <property type="match status" value="1"/>
</dbReference>
<dbReference type="Pfam" id="PF00307">
    <property type="entry name" value="CH"/>
    <property type="match status" value="1"/>
</dbReference>
<evidence type="ECO:0000259" key="3">
    <source>
        <dbReference type="PROSITE" id="PS51848"/>
    </source>
</evidence>
<dbReference type="PROSITE" id="PS50021">
    <property type="entry name" value="CH"/>
    <property type="match status" value="1"/>
</dbReference>
<dbReference type="InterPro" id="IPR050540">
    <property type="entry name" value="F-actin_Monoox_Mical"/>
</dbReference>
<feature type="compositionally biased region" description="Polar residues" evidence="1">
    <location>
        <begin position="390"/>
        <end position="403"/>
    </location>
</feature>
<organism evidence="4 5">
    <name type="scientific">Acanthosepion pharaonis</name>
    <name type="common">Pharaoh cuttlefish</name>
    <name type="synonym">Sepia pharaonis</name>
    <dbReference type="NCBI Taxonomy" id="158019"/>
    <lineage>
        <taxon>Eukaryota</taxon>
        <taxon>Metazoa</taxon>
        <taxon>Spiralia</taxon>
        <taxon>Lophotrochozoa</taxon>
        <taxon>Mollusca</taxon>
        <taxon>Cephalopoda</taxon>
        <taxon>Coleoidea</taxon>
        <taxon>Decapodiformes</taxon>
        <taxon>Sepiida</taxon>
        <taxon>Sepiina</taxon>
        <taxon>Sepiidae</taxon>
        <taxon>Acanthosepion</taxon>
    </lineage>
</organism>
<proteinExistence type="predicted"/>
<dbReference type="SUPFAM" id="SSF57716">
    <property type="entry name" value="Glucocorticoid receptor-like (DNA-binding domain)"/>
    <property type="match status" value="1"/>
</dbReference>
<accession>A0A812EXE8</accession>
<dbReference type="PANTHER" id="PTHR23167:SF90">
    <property type="entry name" value="MICAL-LIKE PROTEIN 1"/>
    <property type="match status" value="1"/>
</dbReference>
<dbReference type="InterPro" id="IPR001715">
    <property type="entry name" value="CH_dom"/>
</dbReference>
<protein>
    <submittedName>
        <fullName evidence="4">MICAL-like protein 2,MICAL-like protein 1</fullName>
    </submittedName>
</protein>
<feature type="region of interest" description="Disordered" evidence="1">
    <location>
        <begin position="687"/>
        <end position="742"/>
    </location>
</feature>
<feature type="compositionally biased region" description="Basic and acidic residues" evidence="1">
    <location>
        <begin position="733"/>
        <end position="742"/>
    </location>
</feature>
<feature type="compositionally biased region" description="Low complexity" evidence="1">
    <location>
        <begin position="424"/>
        <end position="435"/>
    </location>
</feature>
<feature type="compositionally biased region" description="Basic and acidic residues" evidence="1">
    <location>
        <begin position="116"/>
        <end position="130"/>
    </location>
</feature>
<keyword evidence="5" id="KW-1185">Reference proteome</keyword>
<feature type="region of interest" description="Disordered" evidence="1">
    <location>
        <begin position="170"/>
        <end position="244"/>
    </location>
</feature>
<dbReference type="SMART" id="SM00033">
    <property type="entry name" value="CH"/>
    <property type="match status" value="1"/>
</dbReference>
<dbReference type="Gene3D" id="1.10.418.10">
    <property type="entry name" value="Calponin-like domain"/>
    <property type="match status" value="1"/>
</dbReference>
<dbReference type="InterPro" id="IPR036872">
    <property type="entry name" value="CH_dom_sf"/>
</dbReference>
<dbReference type="EMBL" id="CAHIKZ030005555">
    <property type="protein sequence ID" value="CAE1329482.1"/>
    <property type="molecule type" value="Genomic_DNA"/>
</dbReference>
<feature type="domain" description="BMERB" evidence="3">
    <location>
        <begin position="830"/>
        <end position="1008"/>
    </location>
</feature>
<gene>
    <name evidence="4" type="ORF">SPHA_78982</name>
</gene>
<feature type="compositionally biased region" description="Polar residues" evidence="1">
    <location>
        <begin position="712"/>
        <end position="730"/>
    </location>
</feature>
<dbReference type="Gene3D" id="2.10.110.10">
    <property type="entry name" value="Cysteine Rich Protein"/>
    <property type="match status" value="1"/>
</dbReference>
<dbReference type="Pfam" id="PF12130">
    <property type="entry name" value="bMERB_dom"/>
    <property type="match status" value="1"/>
</dbReference>
<feature type="compositionally biased region" description="Pro residues" evidence="1">
    <location>
        <begin position="270"/>
        <end position="282"/>
    </location>
</feature>
<feature type="region of interest" description="Disordered" evidence="1">
    <location>
        <begin position="91"/>
        <end position="143"/>
    </location>
</feature>
<feature type="compositionally biased region" description="Low complexity" evidence="1">
    <location>
        <begin position="443"/>
        <end position="607"/>
    </location>
</feature>
<evidence type="ECO:0000259" key="2">
    <source>
        <dbReference type="PROSITE" id="PS50021"/>
    </source>
</evidence>
<reference evidence="4" key="1">
    <citation type="submission" date="2021-01" db="EMBL/GenBank/DDBJ databases">
        <authorList>
            <person name="Li R."/>
            <person name="Bekaert M."/>
        </authorList>
    </citation>
    <scope>NUCLEOTIDE SEQUENCE</scope>
    <source>
        <strain evidence="4">Farmed</strain>
    </source>
</reference>